<keyword evidence="5" id="KW-1185">Reference proteome</keyword>
<comment type="similarity">
    <text evidence="1 2">Belongs to the small heat shock protein (HSP20) family.</text>
</comment>
<proteinExistence type="inferred from homology"/>
<dbReference type="KEGG" id="bcoh:BC6307_00095"/>
<evidence type="ECO:0000256" key="1">
    <source>
        <dbReference type="PROSITE-ProRule" id="PRU00285"/>
    </source>
</evidence>
<accession>A0A223KXV2</accession>
<feature type="domain" description="SHSP" evidence="3">
    <location>
        <begin position="31"/>
        <end position="143"/>
    </location>
</feature>
<dbReference type="SUPFAM" id="SSF49764">
    <property type="entry name" value="HSP20-like chaperones"/>
    <property type="match status" value="1"/>
</dbReference>
<dbReference type="AlphaFoldDB" id="A0A223KXV2"/>
<dbReference type="InterPro" id="IPR002068">
    <property type="entry name" value="A-crystallin/Hsp20_dom"/>
</dbReference>
<reference evidence="4 5" key="1">
    <citation type="submission" date="2016-12" db="EMBL/GenBank/DDBJ databases">
        <title>The whole genome sequencing and assembly of Bacillus cohnii DSM 6307T strain.</title>
        <authorList>
            <person name="Lee Y.-J."/>
            <person name="Yi H."/>
            <person name="Bahn Y.-S."/>
            <person name="Kim J.F."/>
            <person name="Lee D.-W."/>
        </authorList>
    </citation>
    <scope>NUCLEOTIDE SEQUENCE [LARGE SCALE GENOMIC DNA]</scope>
    <source>
        <strain evidence="4 5">DSM 6307</strain>
    </source>
</reference>
<gene>
    <name evidence="4" type="ORF">BC6307_00095</name>
</gene>
<name>A0A223KXV2_9BACI</name>
<dbReference type="Pfam" id="PF00011">
    <property type="entry name" value="HSP20"/>
    <property type="match status" value="1"/>
</dbReference>
<dbReference type="CDD" id="cd06464">
    <property type="entry name" value="ACD_sHsps-like"/>
    <property type="match status" value="1"/>
</dbReference>
<evidence type="ECO:0000256" key="2">
    <source>
        <dbReference type="RuleBase" id="RU003616"/>
    </source>
</evidence>
<dbReference type="STRING" id="1314751.GCA_001591425_02802"/>
<organism evidence="4 5">
    <name type="scientific">Sutcliffiella cohnii</name>
    <dbReference type="NCBI Taxonomy" id="33932"/>
    <lineage>
        <taxon>Bacteria</taxon>
        <taxon>Bacillati</taxon>
        <taxon>Bacillota</taxon>
        <taxon>Bacilli</taxon>
        <taxon>Bacillales</taxon>
        <taxon>Bacillaceae</taxon>
        <taxon>Sutcliffiella</taxon>
    </lineage>
</organism>
<sequence>MMNNNPFKQLGDWRKNFDQFFGDEFWNGFEPMIQNMQTQTNLYRNENEIVCIMALPGLEKPDEVEVFIHPQHIEVKGHIRLPIENLELVEEGIFQGDFERKIELPFPVREDKVEATYENGLLFIHLHRHIPNNTKRKIMIQNGVQTNKTMNTSNE</sequence>
<protein>
    <submittedName>
        <fullName evidence="4">Heat-shock protein Hsp20</fullName>
    </submittedName>
</protein>
<evidence type="ECO:0000313" key="4">
    <source>
        <dbReference type="EMBL" id="AST94183.1"/>
    </source>
</evidence>
<dbReference type="Proteomes" id="UP000215224">
    <property type="component" value="Chromosome"/>
</dbReference>
<evidence type="ECO:0000313" key="5">
    <source>
        <dbReference type="Proteomes" id="UP000215224"/>
    </source>
</evidence>
<dbReference type="EMBL" id="CP018866">
    <property type="protein sequence ID" value="AST94183.1"/>
    <property type="molecule type" value="Genomic_DNA"/>
</dbReference>
<evidence type="ECO:0000259" key="3">
    <source>
        <dbReference type="PROSITE" id="PS01031"/>
    </source>
</evidence>
<dbReference type="PROSITE" id="PS01031">
    <property type="entry name" value="SHSP"/>
    <property type="match status" value="1"/>
</dbReference>
<dbReference type="Gene3D" id="2.60.40.790">
    <property type="match status" value="1"/>
</dbReference>
<dbReference type="InterPro" id="IPR008978">
    <property type="entry name" value="HSP20-like_chaperone"/>
</dbReference>